<evidence type="ECO:0000313" key="3">
    <source>
        <dbReference type="Proteomes" id="UP000244809"/>
    </source>
</evidence>
<feature type="chain" id="PRO_5042005815" description="Lipoprotein" evidence="1">
    <location>
        <begin position="29"/>
        <end position="159"/>
    </location>
</feature>
<organism evidence="2 3">
    <name type="scientific">Burkholderia cenocepacia</name>
    <dbReference type="NCBI Taxonomy" id="95486"/>
    <lineage>
        <taxon>Bacteria</taxon>
        <taxon>Pseudomonadati</taxon>
        <taxon>Pseudomonadota</taxon>
        <taxon>Betaproteobacteria</taxon>
        <taxon>Burkholderiales</taxon>
        <taxon>Burkholderiaceae</taxon>
        <taxon>Burkholderia</taxon>
        <taxon>Burkholderia cepacia complex</taxon>
    </lineage>
</organism>
<dbReference type="EMBL" id="CP021067">
    <property type="protein sequence ID" value="AWG29880.1"/>
    <property type="molecule type" value="Genomic_DNA"/>
</dbReference>
<evidence type="ECO:0000313" key="2">
    <source>
        <dbReference type="EMBL" id="AWG29880.1"/>
    </source>
</evidence>
<gene>
    <name evidence="2" type="ORF">B9Z07_12305</name>
</gene>
<name>A0AAD0IZR5_9BURK</name>
<evidence type="ECO:0008006" key="4">
    <source>
        <dbReference type="Google" id="ProtNLM"/>
    </source>
</evidence>
<dbReference type="AlphaFoldDB" id="A0AAD0IZR5"/>
<dbReference type="InterPro" id="IPR021733">
    <property type="entry name" value="DUF3304"/>
</dbReference>
<dbReference type="RefSeq" id="WP_050766529.1">
    <property type="nucleotide sequence ID" value="NZ_CADEUB010000016.1"/>
</dbReference>
<proteinExistence type="predicted"/>
<feature type="signal peptide" evidence="1">
    <location>
        <begin position="1"/>
        <end position="28"/>
    </location>
</feature>
<keyword evidence="1" id="KW-0732">Signal</keyword>
<dbReference type="PROSITE" id="PS51257">
    <property type="entry name" value="PROKAR_LIPOPROTEIN"/>
    <property type="match status" value="1"/>
</dbReference>
<evidence type="ECO:0000256" key="1">
    <source>
        <dbReference type="SAM" id="SignalP"/>
    </source>
</evidence>
<reference evidence="2 3" key="1">
    <citation type="submission" date="2017-04" db="EMBL/GenBank/DDBJ databases">
        <title>Complete genome sequence of Burkholderia cenocepacia PC184 Midwest clone.</title>
        <authorList>
            <person name="Mulks M.H."/>
            <person name="Cooper V.S."/>
        </authorList>
    </citation>
    <scope>NUCLEOTIDE SEQUENCE [LARGE SCALE GENOMIC DNA]</scope>
    <source>
        <strain evidence="2 3">PC184 Mulks</strain>
    </source>
</reference>
<sequence>MLSVMRRIVRGPIAIAVLLLGGACCAHAQTASYGTYRVVGFNHTERGVYNFVVDGFGAGSVHARQFGGSGGTVCCMTVPRNKKIWHLKITYDLMPEEDARNLSPEIYETDIAVPRLPDKHDGYIEFHFLPDRKIEAQWVDYPTGLRSVNTTNNASSATN</sequence>
<accession>A0AAD0IZR5</accession>
<dbReference type="Proteomes" id="UP000244809">
    <property type="component" value="Chromosome 1"/>
</dbReference>
<protein>
    <recommendedName>
        <fullName evidence="4">Lipoprotein</fullName>
    </recommendedName>
</protein>
<dbReference type="Pfam" id="PF11745">
    <property type="entry name" value="DUF3304"/>
    <property type="match status" value="1"/>
</dbReference>